<organism evidence="2 3">
    <name type="scientific">Teichococcus wenyumeiae</name>
    <dbReference type="NCBI Taxonomy" id="2478470"/>
    <lineage>
        <taxon>Bacteria</taxon>
        <taxon>Pseudomonadati</taxon>
        <taxon>Pseudomonadota</taxon>
        <taxon>Alphaproteobacteria</taxon>
        <taxon>Acetobacterales</taxon>
        <taxon>Roseomonadaceae</taxon>
        <taxon>Roseomonas</taxon>
    </lineage>
</organism>
<sequence length="211" mass="24019">MIKTSPKTFSAKDVKARAASAPIVSTTSRSEDFAATILPLNRPEDYVREIDKLWAEAQKRFLTIGRYLRHAIQANKGEFESKILPQLPFGRAVAYQLREVAEAVESKRFKEAELPRSYSAAYYLTLIPEKQISLARSRGLVRPQAARSEIMRFLKELAPVNTSEVKRQELLTKRREQIMKRIAKLREEMAEIDQELGKVAAIEGEAEEVQA</sequence>
<dbReference type="EMBL" id="RFLX01000072">
    <property type="protein sequence ID" value="RMI15211.1"/>
    <property type="molecule type" value="Genomic_DNA"/>
</dbReference>
<dbReference type="RefSeq" id="WP_122140279.1">
    <property type="nucleotide sequence ID" value="NZ_RAQU01000203.1"/>
</dbReference>
<evidence type="ECO:0000313" key="2">
    <source>
        <dbReference type="EMBL" id="RMI15211.1"/>
    </source>
</evidence>
<dbReference type="Proteomes" id="UP000274097">
    <property type="component" value="Unassembled WGS sequence"/>
</dbReference>
<feature type="coiled-coil region" evidence="1">
    <location>
        <begin position="168"/>
        <end position="202"/>
    </location>
</feature>
<evidence type="ECO:0000256" key="1">
    <source>
        <dbReference type="SAM" id="Coils"/>
    </source>
</evidence>
<comment type="caution">
    <text evidence="2">The sequence shown here is derived from an EMBL/GenBank/DDBJ whole genome shotgun (WGS) entry which is preliminary data.</text>
</comment>
<reference evidence="2 3" key="1">
    <citation type="submission" date="2018-10" db="EMBL/GenBank/DDBJ databases">
        <title>Roseomonas sp. nov., isolated from feces of Tibetan antelopes in the Qinghai-Tibet plateau, China.</title>
        <authorList>
            <person name="Tian Z."/>
        </authorList>
    </citation>
    <scope>NUCLEOTIDE SEQUENCE [LARGE SCALE GENOMIC DNA]</scope>
    <source>
        <strain evidence="2 3">Z23</strain>
    </source>
</reference>
<proteinExistence type="predicted"/>
<keyword evidence="1" id="KW-0175">Coiled coil</keyword>
<evidence type="ECO:0000313" key="3">
    <source>
        <dbReference type="Proteomes" id="UP000274097"/>
    </source>
</evidence>
<name>A0ABX9VBL1_9PROT</name>
<protein>
    <submittedName>
        <fullName evidence="2">Uncharacterized protein</fullName>
    </submittedName>
</protein>
<accession>A0ABX9VBL1</accession>
<gene>
    <name evidence="2" type="ORF">EBE87_26720</name>
</gene>
<keyword evidence="3" id="KW-1185">Reference proteome</keyword>